<evidence type="ECO:0000256" key="3">
    <source>
        <dbReference type="ARBA" id="ARBA00022475"/>
    </source>
</evidence>
<evidence type="ECO:0000259" key="8">
    <source>
        <dbReference type="PROSITE" id="PS50928"/>
    </source>
</evidence>
<dbReference type="Pfam" id="PF00528">
    <property type="entry name" value="BPD_transp_1"/>
    <property type="match status" value="1"/>
</dbReference>
<dbReference type="InterPro" id="IPR051393">
    <property type="entry name" value="ABC_transporter_permease"/>
</dbReference>
<evidence type="ECO:0000256" key="5">
    <source>
        <dbReference type="ARBA" id="ARBA00022989"/>
    </source>
</evidence>
<dbReference type="PANTHER" id="PTHR30193:SF37">
    <property type="entry name" value="INNER MEMBRANE ABC TRANSPORTER PERMEASE PROTEIN YCJO"/>
    <property type="match status" value="1"/>
</dbReference>
<organism evidence="9 10">
    <name type="scientific">Sporofaciens musculi</name>
    <dbReference type="NCBI Taxonomy" id="2681861"/>
    <lineage>
        <taxon>Bacteria</taxon>
        <taxon>Bacillati</taxon>
        <taxon>Bacillota</taxon>
        <taxon>Clostridia</taxon>
        <taxon>Lachnospirales</taxon>
        <taxon>Lachnospiraceae</taxon>
        <taxon>Sporofaciens</taxon>
    </lineage>
</organism>
<feature type="transmembrane region" description="Helical" evidence="7">
    <location>
        <begin position="76"/>
        <end position="97"/>
    </location>
</feature>
<keyword evidence="3" id="KW-1003">Cell membrane</keyword>
<keyword evidence="5 7" id="KW-1133">Transmembrane helix</keyword>
<sequence>MKKKKNILSVLSPYAYITPISLILLTFVAGSLIIAVCFSFTKYNIITPAKFNGLFNYQKLLRDDKLKLCILNTVKITVMAVPLQIIISTALAALIASRKDTFLGKFAKAALFIPVLSSSAVVGTVWKAILNGGHPAVSFLFGLFGIDPTMLLGSSTTAIITLSMIIVWKSMGYYMIITLSSLMSIPDNYYEAARADGANSWCIFSQITIPLLKPTLILNTFLAVISSMQVFEIAYITTGGGPSMSTTTMVMYAYQLTFKGGKAGYAMTVSNVLMLMVLVVVLFQQRFMRREASEI</sequence>
<name>A0A7X3SKT7_9FIRM</name>
<feature type="transmembrane region" description="Helical" evidence="7">
    <location>
        <begin position="149"/>
        <end position="168"/>
    </location>
</feature>
<keyword evidence="6 7" id="KW-0472">Membrane</keyword>
<evidence type="ECO:0000256" key="4">
    <source>
        <dbReference type="ARBA" id="ARBA00022692"/>
    </source>
</evidence>
<dbReference type="Proteomes" id="UP000460412">
    <property type="component" value="Unassembled WGS sequence"/>
</dbReference>
<feature type="domain" description="ABC transmembrane type-1" evidence="8">
    <location>
        <begin position="70"/>
        <end position="284"/>
    </location>
</feature>
<feature type="transmembrane region" description="Helical" evidence="7">
    <location>
        <begin position="109"/>
        <end position="129"/>
    </location>
</feature>
<dbReference type="EMBL" id="WUQX01000001">
    <property type="protein sequence ID" value="MXP77710.1"/>
    <property type="molecule type" value="Genomic_DNA"/>
</dbReference>
<evidence type="ECO:0000313" key="9">
    <source>
        <dbReference type="EMBL" id="MXP77710.1"/>
    </source>
</evidence>
<dbReference type="CDD" id="cd06261">
    <property type="entry name" value="TM_PBP2"/>
    <property type="match status" value="1"/>
</dbReference>
<dbReference type="InterPro" id="IPR000515">
    <property type="entry name" value="MetI-like"/>
</dbReference>
<dbReference type="RefSeq" id="WP_159753238.1">
    <property type="nucleotide sequence ID" value="NZ_WUQX01000001.1"/>
</dbReference>
<protein>
    <submittedName>
        <fullName evidence="9">ABC transporter permease subunit</fullName>
    </submittedName>
</protein>
<keyword evidence="2 7" id="KW-0813">Transport</keyword>
<dbReference type="GO" id="GO:0055085">
    <property type="term" value="P:transmembrane transport"/>
    <property type="evidence" value="ECO:0007669"/>
    <property type="project" value="InterPro"/>
</dbReference>
<reference evidence="9 10" key="1">
    <citation type="submission" date="2019-12" db="EMBL/GenBank/DDBJ databases">
        <title>Sporaefaciens musculi gen. nov., sp. nov., a novel bacterium isolated from the caecum of an obese mouse.</title>
        <authorList>
            <person name="Rasmussen T.S."/>
            <person name="Streidl T."/>
            <person name="Hitch T.C.A."/>
            <person name="Wortmann E."/>
            <person name="Deptula P."/>
            <person name="Hansen M."/>
            <person name="Nielsen D.S."/>
            <person name="Clavel T."/>
            <person name="Vogensen F.K."/>
        </authorList>
    </citation>
    <scope>NUCLEOTIDE SEQUENCE [LARGE SCALE GENOMIC DNA]</scope>
    <source>
        <strain evidence="9 10">WCA-9-b2</strain>
    </source>
</reference>
<dbReference type="Gene3D" id="1.10.3720.10">
    <property type="entry name" value="MetI-like"/>
    <property type="match status" value="1"/>
</dbReference>
<dbReference type="PANTHER" id="PTHR30193">
    <property type="entry name" value="ABC TRANSPORTER PERMEASE PROTEIN"/>
    <property type="match status" value="1"/>
</dbReference>
<gene>
    <name evidence="9" type="ORF">GN277_20855</name>
</gene>
<evidence type="ECO:0000256" key="1">
    <source>
        <dbReference type="ARBA" id="ARBA00004651"/>
    </source>
</evidence>
<comment type="caution">
    <text evidence="9">The sequence shown here is derived from an EMBL/GenBank/DDBJ whole genome shotgun (WGS) entry which is preliminary data.</text>
</comment>
<evidence type="ECO:0000256" key="7">
    <source>
        <dbReference type="RuleBase" id="RU363032"/>
    </source>
</evidence>
<dbReference type="AlphaFoldDB" id="A0A7X3SKT7"/>
<dbReference type="InterPro" id="IPR035906">
    <property type="entry name" value="MetI-like_sf"/>
</dbReference>
<proteinExistence type="inferred from homology"/>
<keyword evidence="10" id="KW-1185">Reference proteome</keyword>
<dbReference type="SUPFAM" id="SSF161098">
    <property type="entry name" value="MetI-like"/>
    <property type="match status" value="1"/>
</dbReference>
<comment type="subcellular location">
    <subcellularLocation>
        <location evidence="1 7">Cell membrane</location>
        <topology evidence="1 7">Multi-pass membrane protein</topology>
    </subcellularLocation>
</comment>
<feature type="transmembrane region" description="Helical" evidence="7">
    <location>
        <begin position="263"/>
        <end position="283"/>
    </location>
</feature>
<dbReference type="PROSITE" id="PS50928">
    <property type="entry name" value="ABC_TM1"/>
    <property type="match status" value="1"/>
</dbReference>
<feature type="transmembrane region" description="Helical" evidence="7">
    <location>
        <begin position="20"/>
        <end position="41"/>
    </location>
</feature>
<feature type="transmembrane region" description="Helical" evidence="7">
    <location>
        <begin position="216"/>
        <end position="236"/>
    </location>
</feature>
<evidence type="ECO:0000313" key="10">
    <source>
        <dbReference type="Proteomes" id="UP000460412"/>
    </source>
</evidence>
<evidence type="ECO:0000256" key="2">
    <source>
        <dbReference type="ARBA" id="ARBA00022448"/>
    </source>
</evidence>
<accession>A0A7X3SKT7</accession>
<comment type="similarity">
    <text evidence="7">Belongs to the binding-protein-dependent transport system permease family.</text>
</comment>
<evidence type="ECO:0000256" key="6">
    <source>
        <dbReference type="ARBA" id="ARBA00023136"/>
    </source>
</evidence>
<keyword evidence="4 7" id="KW-0812">Transmembrane</keyword>
<dbReference type="GO" id="GO:0005886">
    <property type="term" value="C:plasma membrane"/>
    <property type="evidence" value="ECO:0007669"/>
    <property type="project" value="UniProtKB-SubCell"/>
</dbReference>